<evidence type="ECO:0000256" key="1">
    <source>
        <dbReference type="SAM" id="Phobius"/>
    </source>
</evidence>
<feature type="transmembrane region" description="Helical" evidence="1">
    <location>
        <begin position="22"/>
        <end position="46"/>
    </location>
</feature>
<dbReference type="EMBL" id="WBKB01000014">
    <property type="protein sequence ID" value="KAB1640564.1"/>
    <property type="molecule type" value="Genomic_DNA"/>
</dbReference>
<organism evidence="2 3">
    <name type="scientific">Gulosibacter chungangensis</name>
    <dbReference type="NCBI Taxonomy" id="979746"/>
    <lineage>
        <taxon>Bacteria</taxon>
        <taxon>Bacillati</taxon>
        <taxon>Actinomycetota</taxon>
        <taxon>Actinomycetes</taxon>
        <taxon>Micrococcales</taxon>
        <taxon>Microbacteriaceae</taxon>
        <taxon>Gulosibacter</taxon>
    </lineage>
</organism>
<evidence type="ECO:0000313" key="2">
    <source>
        <dbReference type="EMBL" id="KAB1640564.1"/>
    </source>
</evidence>
<gene>
    <name evidence="2" type="ORF">F8O05_14450</name>
</gene>
<feature type="transmembrane region" description="Helical" evidence="1">
    <location>
        <begin position="94"/>
        <end position="113"/>
    </location>
</feature>
<evidence type="ECO:0000313" key="3">
    <source>
        <dbReference type="Proteomes" id="UP000433493"/>
    </source>
</evidence>
<keyword evidence="3" id="KW-1185">Reference proteome</keyword>
<dbReference type="OrthoDB" id="9984451at2"/>
<name>A0A7J5B760_9MICO</name>
<feature type="transmembrane region" description="Helical" evidence="1">
    <location>
        <begin position="119"/>
        <end position="139"/>
    </location>
</feature>
<protein>
    <submittedName>
        <fullName evidence="2">Uncharacterized protein</fullName>
    </submittedName>
</protein>
<proteinExistence type="predicted"/>
<keyword evidence="1" id="KW-0812">Transmembrane</keyword>
<dbReference type="RefSeq" id="WP_158053459.1">
    <property type="nucleotide sequence ID" value="NZ_WBKB01000014.1"/>
</dbReference>
<accession>A0A7J5B760</accession>
<reference evidence="2 3" key="1">
    <citation type="submission" date="2019-09" db="EMBL/GenBank/DDBJ databases">
        <title>Phylogeny of genus Pseudoclavibacter and closely related genus.</title>
        <authorList>
            <person name="Li Y."/>
        </authorList>
    </citation>
    <scope>NUCLEOTIDE SEQUENCE [LARGE SCALE GENOMIC DNA]</scope>
    <source>
        <strain evidence="2 3">KCTC 13959</strain>
    </source>
</reference>
<dbReference type="AlphaFoldDB" id="A0A7J5B760"/>
<dbReference type="Proteomes" id="UP000433493">
    <property type="component" value="Unassembled WGS sequence"/>
</dbReference>
<comment type="caution">
    <text evidence="2">The sequence shown here is derived from an EMBL/GenBank/DDBJ whole genome shotgun (WGS) entry which is preliminary data.</text>
</comment>
<sequence length="176" mass="19170">MATDEPLVEPIEPRAGKSLRDIASASLAGATATAFATLAFMFFIAYPDDRWSLDYLAYTVFALQLTMGAWALAIHAPLWLLVERRGRGKYLAMLIEVLIMLPVVALTLLTMAALSAINFISIAALAVIPVLVLAGTAGIASRNDRMRRRGWLFWLGVTAAAFVIWFFSGVLPRLLG</sequence>
<feature type="transmembrane region" description="Helical" evidence="1">
    <location>
        <begin position="151"/>
        <end position="171"/>
    </location>
</feature>
<feature type="transmembrane region" description="Helical" evidence="1">
    <location>
        <begin position="58"/>
        <end position="82"/>
    </location>
</feature>
<keyword evidence="1" id="KW-0472">Membrane</keyword>
<keyword evidence="1" id="KW-1133">Transmembrane helix</keyword>